<sequence>MRSVPWGRRLSKTAGKSKILAIQTIFKL</sequence>
<organism evidence="1">
    <name type="scientific">Arundo donax</name>
    <name type="common">Giant reed</name>
    <name type="synonym">Donax arundinaceus</name>
    <dbReference type="NCBI Taxonomy" id="35708"/>
    <lineage>
        <taxon>Eukaryota</taxon>
        <taxon>Viridiplantae</taxon>
        <taxon>Streptophyta</taxon>
        <taxon>Embryophyta</taxon>
        <taxon>Tracheophyta</taxon>
        <taxon>Spermatophyta</taxon>
        <taxon>Magnoliopsida</taxon>
        <taxon>Liliopsida</taxon>
        <taxon>Poales</taxon>
        <taxon>Poaceae</taxon>
        <taxon>PACMAD clade</taxon>
        <taxon>Arundinoideae</taxon>
        <taxon>Arundineae</taxon>
        <taxon>Arundo</taxon>
    </lineage>
</organism>
<reference evidence="1" key="1">
    <citation type="submission" date="2014-09" db="EMBL/GenBank/DDBJ databases">
        <authorList>
            <person name="Magalhaes I.L.F."/>
            <person name="Oliveira U."/>
            <person name="Santos F.R."/>
            <person name="Vidigal T.H.D.A."/>
            <person name="Brescovit A.D."/>
            <person name="Santos A.J."/>
        </authorList>
    </citation>
    <scope>NUCLEOTIDE SEQUENCE</scope>
    <source>
        <tissue evidence="1">Shoot tissue taken approximately 20 cm above the soil surface</tissue>
    </source>
</reference>
<protein>
    <submittedName>
        <fullName evidence="1">Uncharacterized protein</fullName>
    </submittedName>
</protein>
<accession>A0A0A9ERE7</accession>
<reference evidence="1" key="2">
    <citation type="journal article" date="2015" name="Data Brief">
        <title>Shoot transcriptome of the giant reed, Arundo donax.</title>
        <authorList>
            <person name="Barrero R.A."/>
            <person name="Guerrero F.D."/>
            <person name="Moolhuijzen P."/>
            <person name="Goolsby J.A."/>
            <person name="Tidwell J."/>
            <person name="Bellgard S.E."/>
            <person name="Bellgard M.I."/>
        </authorList>
    </citation>
    <scope>NUCLEOTIDE SEQUENCE</scope>
    <source>
        <tissue evidence="1">Shoot tissue taken approximately 20 cm above the soil surface</tissue>
    </source>
</reference>
<dbReference type="EMBL" id="GBRH01197435">
    <property type="protein sequence ID" value="JAE00461.1"/>
    <property type="molecule type" value="Transcribed_RNA"/>
</dbReference>
<dbReference type="AlphaFoldDB" id="A0A0A9ERE7"/>
<name>A0A0A9ERE7_ARUDO</name>
<evidence type="ECO:0000313" key="1">
    <source>
        <dbReference type="EMBL" id="JAE00461.1"/>
    </source>
</evidence>
<proteinExistence type="predicted"/>